<comment type="similarity">
    <text evidence="2">Belongs to the Iojap/RsfS family.</text>
</comment>
<dbReference type="GO" id="GO:0005739">
    <property type="term" value="C:mitochondrion"/>
    <property type="evidence" value="ECO:0007669"/>
    <property type="project" value="UniProtKB-SubCell"/>
</dbReference>
<evidence type="ECO:0000256" key="1">
    <source>
        <dbReference type="ARBA" id="ARBA00004173"/>
    </source>
</evidence>
<dbReference type="SUPFAM" id="SSF81301">
    <property type="entry name" value="Nucleotidyltransferase"/>
    <property type="match status" value="1"/>
</dbReference>
<accession>A0A8B7ZI90</accession>
<evidence type="ECO:0000256" key="5">
    <source>
        <dbReference type="ARBA" id="ARBA00073331"/>
    </source>
</evidence>
<feature type="region of interest" description="Disordered" evidence="6">
    <location>
        <begin position="84"/>
        <end position="104"/>
    </location>
</feature>
<dbReference type="HAMAP" id="MF_01477">
    <property type="entry name" value="Iojap_RsfS"/>
    <property type="match status" value="1"/>
</dbReference>
<dbReference type="Pfam" id="PF02410">
    <property type="entry name" value="RsfS"/>
    <property type="match status" value="1"/>
</dbReference>
<evidence type="ECO:0000256" key="6">
    <source>
        <dbReference type="SAM" id="MobiDB-lite"/>
    </source>
</evidence>
<dbReference type="PANTHER" id="PTHR21043:SF0">
    <property type="entry name" value="MITOCHONDRIAL ASSEMBLY OF RIBOSOMAL LARGE SUBUNIT PROTEIN 1"/>
    <property type="match status" value="1"/>
</dbReference>
<dbReference type="FunFam" id="3.30.460.10:FF:000018">
    <property type="entry name" value="Mitochondrial assembly of ribosomal large subunit 1"/>
    <property type="match status" value="1"/>
</dbReference>
<dbReference type="GeneID" id="110986739"/>
<feature type="compositionally biased region" description="Polar residues" evidence="6">
    <location>
        <begin position="139"/>
        <end position="156"/>
    </location>
</feature>
<feature type="region of interest" description="Disordered" evidence="6">
    <location>
        <begin position="139"/>
        <end position="183"/>
    </location>
</feature>
<sequence>MSARYITGVTRQIAEQCKQLTRRPCRAHFQPCACRTSSHFLRYFPRKFEHLAGTVQGEKGIFFISKPKFHLSSSYLLHHRRLSSNPSSAGEDLEEAGSADEWSHPSYRTEDVLNQDPELRSLLCEIASDFGKSQAVLTDSNSVGTCENESLTNQLEKSSEGADKDANEGIVSTTTEHESQTELNLKGGVELSPVEASRNASKRKASYVFSVDEIVGVLREENAQDICVIRVPPEKNYVDYFVVVTGRSARHLSAMTQHINKLYKQSKGKDNPFLIVEGKLTDDWMCLDFGNTVVHFMLEETRELYNLEELWTVGKDFDSHIQQWNQHEILLFDPETDVQPPSTEGAETQEK</sequence>
<evidence type="ECO:0000256" key="3">
    <source>
        <dbReference type="ARBA" id="ARBA00023128"/>
    </source>
</evidence>
<keyword evidence="7" id="KW-1185">Reference proteome</keyword>
<feature type="compositionally biased region" description="Basic and acidic residues" evidence="6">
    <location>
        <begin position="157"/>
        <end position="167"/>
    </location>
</feature>
<gene>
    <name evidence="8" type="primary">LOC110986739</name>
</gene>
<protein>
    <recommendedName>
        <fullName evidence="5">Mitochondrial assembly of ribosomal large subunit protein 1</fullName>
    </recommendedName>
</protein>
<evidence type="ECO:0000256" key="2">
    <source>
        <dbReference type="ARBA" id="ARBA00010574"/>
    </source>
</evidence>
<keyword evidence="3" id="KW-0496">Mitochondrion</keyword>
<dbReference type="GO" id="GO:0017148">
    <property type="term" value="P:negative regulation of translation"/>
    <property type="evidence" value="ECO:0007669"/>
    <property type="project" value="TreeGrafter"/>
</dbReference>
<dbReference type="AlphaFoldDB" id="A0A8B7ZI90"/>
<dbReference type="NCBIfam" id="TIGR00090">
    <property type="entry name" value="rsfS_iojap_ybeB"/>
    <property type="match status" value="1"/>
</dbReference>
<dbReference type="OMA" id="QDICVIA"/>
<dbReference type="Gene3D" id="3.30.460.10">
    <property type="entry name" value="Beta Polymerase, domain 2"/>
    <property type="match status" value="1"/>
</dbReference>
<dbReference type="Proteomes" id="UP000694845">
    <property type="component" value="Unplaced"/>
</dbReference>
<name>A0A8B7ZI90_ACAPL</name>
<comment type="subcellular location">
    <subcellularLocation>
        <location evidence="1">Mitochondrion</location>
    </subcellularLocation>
</comment>
<dbReference type="GO" id="GO:0090071">
    <property type="term" value="P:negative regulation of ribosome biogenesis"/>
    <property type="evidence" value="ECO:0007669"/>
    <property type="project" value="TreeGrafter"/>
</dbReference>
<evidence type="ECO:0000313" key="8">
    <source>
        <dbReference type="RefSeq" id="XP_022104590.1"/>
    </source>
</evidence>
<evidence type="ECO:0000256" key="4">
    <source>
        <dbReference type="ARBA" id="ARBA00053669"/>
    </source>
</evidence>
<evidence type="ECO:0000313" key="7">
    <source>
        <dbReference type="Proteomes" id="UP000694845"/>
    </source>
</evidence>
<dbReference type="RefSeq" id="XP_022104590.1">
    <property type="nucleotide sequence ID" value="XM_022248898.1"/>
</dbReference>
<proteinExistence type="inferred from homology"/>
<organism evidence="7 8">
    <name type="scientific">Acanthaster planci</name>
    <name type="common">Crown-of-thorns starfish</name>
    <dbReference type="NCBI Taxonomy" id="133434"/>
    <lineage>
        <taxon>Eukaryota</taxon>
        <taxon>Metazoa</taxon>
        <taxon>Echinodermata</taxon>
        <taxon>Eleutherozoa</taxon>
        <taxon>Asterozoa</taxon>
        <taxon>Asteroidea</taxon>
        <taxon>Valvatacea</taxon>
        <taxon>Valvatida</taxon>
        <taxon>Acanthasteridae</taxon>
        <taxon>Acanthaster</taxon>
    </lineage>
</organism>
<reference evidence="8" key="1">
    <citation type="submission" date="2025-08" db="UniProtKB">
        <authorList>
            <consortium name="RefSeq"/>
        </authorList>
    </citation>
    <scope>IDENTIFICATION</scope>
</reference>
<comment type="function">
    <text evidence="4">Required for normal mitochondrial ribosome function and mitochondrial translation. May play a role in ribosome biogenesis by preventing premature association of the 28S and 39S ribosomal subunits. Interacts with mitochondrial ribosomal protein uL14m (MRPL14), probably blocking formation of intersubunit bridge B8, preventing association of the 28S and 39S ribosomal subunits. Addition to isolated mitochondrial ribosomal subunits partially inhibits translation, probably by interfering with the association of the 28S and 39S ribosomal subunits and the formation of functional ribosomes. May also participate in the assembly and/or regulation of the stability of the large subunit of the mitochondrial ribosome. May function as a ribosomal silencing factor.</text>
</comment>
<dbReference type="GO" id="GO:0043023">
    <property type="term" value="F:ribosomal large subunit binding"/>
    <property type="evidence" value="ECO:0007669"/>
    <property type="project" value="TreeGrafter"/>
</dbReference>
<dbReference type="InterPro" id="IPR043519">
    <property type="entry name" value="NT_sf"/>
</dbReference>
<dbReference type="OrthoDB" id="21330at2759"/>
<dbReference type="PANTHER" id="PTHR21043">
    <property type="entry name" value="IOJAP SUPERFAMILY ORTHOLOG"/>
    <property type="match status" value="1"/>
</dbReference>
<dbReference type="KEGG" id="aplc:110986739"/>
<dbReference type="InterPro" id="IPR004394">
    <property type="entry name" value="Iojap/RsfS/C7orf30"/>
</dbReference>